<sequence>MPSVSKTAASASPQTEKPTHYTYLKEFRTEQCPLFLQHKCTQHRPFTCFHWHFLNQRRRRPIRRREGTFNYSPDVYCTKYDETTGICPDGDDCPYLHRTTGDTERKYHLRYYKTGTCIHETDARGHCVKNGLHCAFAHGPHDLRPPVYDIREIQAQEALQNGQLGSGEGIPDLQPGVLASQAMIEKTLNEDPRWQDTNFVLANYKTEQCTKPPRLCRQGYACPHYHNSRDRRRNPRKFKYRSTPCPSVKHGDEWGEPSKCESGDSCPYCHSRTEQQFHPEIYKSTKCNDMRQTGYCPRGPFCAFAHVESKHAHSNVFSVVNPLASSITSSITSSLASSIGSDSSSPTTLSTMNAKATPFYPGSNTVESVIGSALDLNFSDINVASLDKELEDQDNNGLGLTSQRLLGGSAPVNIPGSLARSSSVHSSSSLSASPLSSLSQSLSQSLLTGMASQQSQTQAPPNKTEHGLLGTPTSTQNSLGLNGGAGGIWDFMSGSFSPSPSPVFSSLTSSTVGSSSADIGRLLRELDEAKRKIKQWEEAWHQVKQACEAWQKDAHEAKEQAKSAEAERQLAEQKREDTERKLKELQVDFEILCRSPNTPLLRSYGELDQLPLPKLRSIQSQLRTDLDLIDGVIYQLQSKKCIVCQKHDRSIVLQPCQHYVLCQKCASSKMECPYCKTKILKW</sequence>
<reference evidence="12" key="1">
    <citation type="submission" date="2025-08" db="UniProtKB">
        <authorList>
            <consortium name="Ensembl"/>
        </authorList>
    </citation>
    <scope>IDENTIFICATION</scope>
</reference>
<feature type="domain" description="C3H1-type" evidence="11">
    <location>
        <begin position="281"/>
        <end position="309"/>
    </location>
</feature>
<dbReference type="PANTHER" id="PTHR14493">
    <property type="entry name" value="UNKEMPT FAMILY MEMBER"/>
    <property type="match status" value="1"/>
</dbReference>
<comment type="similarity">
    <text evidence="2">Belongs to the unkempt family.</text>
</comment>
<comment type="subcellular location">
    <subcellularLocation>
        <location evidence="1">Cytoplasm</location>
    </subcellularLocation>
</comment>
<keyword evidence="13" id="KW-1185">Reference proteome</keyword>
<evidence type="ECO:0000259" key="10">
    <source>
        <dbReference type="PROSITE" id="PS50089"/>
    </source>
</evidence>
<dbReference type="InterPro" id="IPR001841">
    <property type="entry name" value="Znf_RING"/>
</dbReference>
<dbReference type="Pfam" id="PF00642">
    <property type="entry name" value="zf-CCCH"/>
    <property type="match status" value="1"/>
</dbReference>
<dbReference type="InterPro" id="IPR057295">
    <property type="entry name" value="UNK_Znf_4"/>
</dbReference>
<dbReference type="InterPro" id="IPR045234">
    <property type="entry name" value="Unkempt-like"/>
</dbReference>
<dbReference type="InterPro" id="IPR000571">
    <property type="entry name" value="Znf_CCCH"/>
</dbReference>
<evidence type="ECO:0000313" key="12">
    <source>
        <dbReference type="Ensembl" id="ENSCCRP00000089605.2"/>
    </source>
</evidence>
<evidence type="ECO:0000313" key="13">
    <source>
        <dbReference type="Proteomes" id="UP001108240"/>
    </source>
</evidence>
<dbReference type="AlphaFoldDB" id="A0A8C1I0X7"/>
<dbReference type="Gene3D" id="4.10.1000.10">
    <property type="entry name" value="Zinc finger, CCCH-type"/>
    <property type="match status" value="1"/>
</dbReference>
<evidence type="ECO:0000259" key="11">
    <source>
        <dbReference type="PROSITE" id="PS50103"/>
    </source>
</evidence>
<dbReference type="PROSITE" id="PS50089">
    <property type="entry name" value="ZF_RING_2"/>
    <property type="match status" value="1"/>
</dbReference>
<dbReference type="InterPro" id="IPR013083">
    <property type="entry name" value="Znf_RING/FYVE/PHD"/>
</dbReference>
<organism evidence="12 13">
    <name type="scientific">Cyprinus carpio carpio</name>
    <dbReference type="NCBI Taxonomy" id="630221"/>
    <lineage>
        <taxon>Eukaryota</taxon>
        <taxon>Metazoa</taxon>
        <taxon>Chordata</taxon>
        <taxon>Craniata</taxon>
        <taxon>Vertebrata</taxon>
        <taxon>Euteleostomi</taxon>
        <taxon>Actinopterygii</taxon>
        <taxon>Neopterygii</taxon>
        <taxon>Teleostei</taxon>
        <taxon>Ostariophysi</taxon>
        <taxon>Cypriniformes</taxon>
        <taxon>Cyprinidae</taxon>
        <taxon>Cyprininae</taxon>
        <taxon>Cyprinus</taxon>
    </lineage>
</organism>
<feature type="domain" description="C3H1-type" evidence="11">
    <location>
        <begin position="71"/>
        <end position="100"/>
    </location>
</feature>
<accession>A0A8C1I0X7</accession>
<dbReference type="Proteomes" id="UP001108240">
    <property type="component" value="Unplaced"/>
</dbReference>
<evidence type="ECO:0000256" key="7">
    <source>
        <dbReference type="ARBA" id="ARBA00022833"/>
    </source>
</evidence>
<dbReference type="Pfam" id="PF13920">
    <property type="entry name" value="zf-C3HC4_3"/>
    <property type="match status" value="1"/>
</dbReference>
<feature type="zinc finger region" description="C3H1-type" evidence="8">
    <location>
        <begin position="239"/>
        <end position="273"/>
    </location>
</feature>
<keyword evidence="6 8" id="KW-0863">Zinc-finger</keyword>
<name>A0A8C1I0X7_CYPCA</name>
<feature type="domain" description="C3H1-type" evidence="11">
    <location>
        <begin position="111"/>
        <end position="141"/>
    </location>
</feature>
<feature type="region of interest" description="Disordered" evidence="9">
    <location>
        <begin position="446"/>
        <end position="477"/>
    </location>
</feature>
<dbReference type="Gene3D" id="3.30.40.10">
    <property type="entry name" value="Zinc/RING finger domain, C3HC4 (zinc finger)"/>
    <property type="match status" value="1"/>
</dbReference>
<feature type="compositionally biased region" description="Polar residues" evidence="9">
    <location>
        <begin position="450"/>
        <end position="461"/>
    </location>
</feature>
<dbReference type="PROSITE" id="PS50103">
    <property type="entry name" value="ZF_C3H1"/>
    <property type="match status" value="4"/>
</dbReference>
<feature type="zinc finger region" description="C3H1-type" evidence="8">
    <location>
        <begin position="111"/>
        <end position="141"/>
    </location>
</feature>
<feature type="zinc finger region" description="C3H1-type" evidence="8">
    <location>
        <begin position="71"/>
        <end position="100"/>
    </location>
</feature>
<evidence type="ECO:0000256" key="1">
    <source>
        <dbReference type="ARBA" id="ARBA00004496"/>
    </source>
</evidence>
<dbReference type="Pfam" id="PF25427">
    <property type="entry name" value="zf-CCCH_UNK"/>
    <property type="match status" value="1"/>
</dbReference>
<dbReference type="GO" id="GO:0008270">
    <property type="term" value="F:zinc ion binding"/>
    <property type="evidence" value="ECO:0007669"/>
    <property type="project" value="UniProtKB-KW"/>
</dbReference>
<keyword evidence="3" id="KW-0963">Cytoplasm</keyword>
<reference evidence="12" key="2">
    <citation type="submission" date="2025-09" db="UniProtKB">
        <authorList>
            <consortium name="Ensembl"/>
        </authorList>
    </citation>
    <scope>IDENTIFICATION</scope>
</reference>
<dbReference type="Ensembl" id="ENSCCRT00000097311.2">
    <property type="protein sequence ID" value="ENSCCRP00000089605.2"/>
    <property type="gene ID" value="ENSCCRG00000048566.2"/>
</dbReference>
<evidence type="ECO:0000256" key="5">
    <source>
        <dbReference type="ARBA" id="ARBA00022737"/>
    </source>
</evidence>
<keyword evidence="4 8" id="KW-0479">Metal-binding</keyword>
<feature type="domain" description="C3H1-type" evidence="11">
    <location>
        <begin position="239"/>
        <end position="273"/>
    </location>
</feature>
<evidence type="ECO:0000256" key="4">
    <source>
        <dbReference type="ARBA" id="ARBA00022723"/>
    </source>
</evidence>
<dbReference type="InterPro" id="IPR040594">
    <property type="entry name" value="UNK_Znf_1"/>
</dbReference>
<evidence type="ECO:0000256" key="6">
    <source>
        <dbReference type="ARBA" id="ARBA00022771"/>
    </source>
</evidence>
<evidence type="ECO:0000256" key="3">
    <source>
        <dbReference type="ARBA" id="ARBA00022490"/>
    </source>
</evidence>
<dbReference type="SUPFAM" id="SSF57997">
    <property type="entry name" value="Tropomyosin"/>
    <property type="match status" value="1"/>
</dbReference>
<feature type="zinc finger region" description="C3H1-type" evidence="8">
    <location>
        <begin position="281"/>
        <end position="309"/>
    </location>
</feature>
<dbReference type="InterPro" id="IPR036855">
    <property type="entry name" value="Znf_CCCH_sf"/>
</dbReference>
<protein>
    <submittedName>
        <fullName evidence="12">Unk like zinc finger</fullName>
    </submittedName>
</protein>
<dbReference type="SUPFAM" id="SSF90229">
    <property type="entry name" value="CCCH zinc finger"/>
    <property type="match status" value="1"/>
</dbReference>
<dbReference type="SMART" id="SM00356">
    <property type="entry name" value="ZnF_C3H1"/>
    <property type="match status" value="4"/>
</dbReference>
<proteinExistence type="inferred from homology"/>
<evidence type="ECO:0000256" key="2">
    <source>
        <dbReference type="ARBA" id="ARBA00008808"/>
    </source>
</evidence>
<dbReference type="Pfam" id="PF23035">
    <property type="entry name" value="zf-CCCH_UNK-like_4th"/>
    <property type="match status" value="1"/>
</dbReference>
<evidence type="ECO:0000256" key="9">
    <source>
        <dbReference type="SAM" id="MobiDB-lite"/>
    </source>
</evidence>
<dbReference type="GO" id="GO:0005737">
    <property type="term" value="C:cytoplasm"/>
    <property type="evidence" value="ECO:0007669"/>
    <property type="project" value="UniProtKB-SubCell"/>
</dbReference>
<dbReference type="CDD" id="cd16772">
    <property type="entry name" value="RING-HC_UNKL"/>
    <property type="match status" value="1"/>
</dbReference>
<dbReference type="GeneTree" id="ENSGT00940000158822"/>
<dbReference type="PANTHER" id="PTHR14493:SF37">
    <property type="entry name" value="E3 UBIQUITIN-PROTEIN LIGASE UNKL-RELATED"/>
    <property type="match status" value="1"/>
</dbReference>
<keyword evidence="7 8" id="KW-0862">Zinc</keyword>
<feature type="region of interest" description="Disordered" evidence="9">
    <location>
        <begin position="554"/>
        <end position="577"/>
    </location>
</feature>
<dbReference type="Pfam" id="PF23261">
    <property type="entry name" value="zf-CCCH_11"/>
    <property type="match status" value="1"/>
</dbReference>
<dbReference type="Pfam" id="PF18384">
    <property type="entry name" value="zf_CCCH_5"/>
    <property type="match status" value="1"/>
</dbReference>
<feature type="domain" description="RING-type" evidence="10">
    <location>
        <begin position="641"/>
        <end position="676"/>
    </location>
</feature>
<evidence type="ECO:0000256" key="8">
    <source>
        <dbReference type="PROSITE-ProRule" id="PRU00723"/>
    </source>
</evidence>
<keyword evidence="5" id="KW-0677">Repeat</keyword>
<dbReference type="InterPro" id="IPR057296">
    <property type="entry name" value="UNK_Znf_5"/>
</dbReference>